<evidence type="ECO:0000313" key="1">
    <source>
        <dbReference type="Proteomes" id="UP000887579"/>
    </source>
</evidence>
<protein>
    <submittedName>
        <fullName evidence="2">Uncharacterized protein</fullName>
    </submittedName>
</protein>
<organism evidence="1 2">
    <name type="scientific">Panagrolaimus sp. ES5</name>
    <dbReference type="NCBI Taxonomy" id="591445"/>
    <lineage>
        <taxon>Eukaryota</taxon>
        <taxon>Metazoa</taxon>
        <taxon>Ecdysozoa</taxon>
        <taxon>Nematoda</taxon>
        <taxon>Chromadorea</taxon>
        <taxon>Rhabditida</taxon>
        <taxon>Tylenchina</taxon>
        <taxon>Panagrolaimomorpha</taxon>
        <taxon>Panagrolaimoidea</taxon>
        <taxon>Panagrolaimidae</taxon>
        <taxon>Panagrolaimus</taxon>
    </lineage>
</organism>
<accession>A0AC34G6V8</accession>
<dbReference type="WBParaSite" id="ES5_v2.g25490.t1">
    <property type="protein sequence ID" value="ES5_v2.g25490.t1"/>
    <property type="gene ID" value="ES5_v2.g25490"/>
</dbReference>
<reference evidence="2" key="1">
    <citation type="submission" date="2022-11" db="UniProtKB">
        <authorList>
            <consortium name="WormBaseParasite"/>
        </authorList>
    </citation>
    <scope>IDENTIFICATION</scope>
</reference>
<dbReference type="Proteomes" id="UP000887579">
    <property type="component" value="Unplaced"/>
</dbReference>
<sequence>MDTTATNEIGSSPATVAAASPVISPPTKTRRTKSPQKRSSNENFNNRLPKNQSSLHRFFTSSQATPSSKNMGELNGGSAAAAISDDDDEDDIQVVSEKISNFGTTISDNECQIIEPK</sequence>
<name>A0AC34G6V8_9BILA</name>
<evidence type="ECO:0000313" key="2">
    <source>
        <dbReference type="WBParaSite" id="ES5_v2.g25490.t1"/>
    </source>
</evidence>
<proteinExistence type="predicted"/>